<organism evidence="1 2">
    <name type="scientific">Onchocerca volvulus</name>
    <dbReference type="NCBI Taxonomy" id="6282"/>
    <lineage>
        <taxon>Eukaryota</taxon>
        <taxon>Metazoa</taxon>
        <taxon>Ecdysozoa</taxon>
        <taxon>Nematoda</taxon>
        <taxon>Chromadorea</taxon>
        <taxon>Rhabditida</taxon>
        <taxon>Spirurina</taxon>
        <taxon>Spiruromorpha</taxon>
        <taxon>Filarioidea</taxon>
        <taxon>Onchocercidae</taxon>
        <taxon>Onchocerca</taxon>
    </lineage>
</organism>
<sequence>MNSIANTAGVFFIEDLSCSSNINNIKAWKCFHYFLSLCNDEQQYLIKVFGRFKGVTNKTGNIRWENCFAVGNRGFANQFSL</sequence>
<proteinExistence type="predicted"/>
<evidence type="ECO:0000313" key="2">
    <source>
        <dbReference type="Proteomes" id="UP000024404"/>
    </source>
</evidence>
<dbReference type="EMBL" id="CMVM020000343">
    <property type="status" value="NOT_ANNOTATED_CDS"/>
    <property type="molecule type" value="Genomic_DNA"/>
</dbReference>
<reference evidence="2" key="1">
    <citation type="submission" date="2013-10" db="EMBL/GenBank/DDBJ databases">
        <title>Genome sequencing of Onchocerca volvulus.</title>
        <authorList>
            <person name="Cotton J."/>
            <person name="Tsai J."/>
            <person name="Stanley E."/>
            <person name="Tracey A."/>
            <person name="Holroyd N."/>
            <person name="Lustigman S."/>
            <person name="Berriman M."/>
        </authorList>
    </citation>
    <scope>NUCLEOTIDE SEQUENCE</scope>
</reference>
<keyword evidence="2" id="KW-1185">Reference proteome</keyword>
<dbReference type="Proteomes" id="UP000024404">
    <property type="component" value="Unassembled WGS sequence"/>
</dbReference>
<dbReference type="AlphaFoldDB" id="A0A8R1XRE3"/>
<accession>A0A8R1XRE3</accession>
<name>A0A8R1XRE3_ONCVO</name>
<dbReference type="EnsemblMetazoa" id="OVOC10533.1">
    <property type="protein sequence ID" value="OVOC10533.1"/>
    <property type="gene ID" value="WBGene00247342"/>
</dbReference>
<protein>
    <submittedName>
        <fullName evidence="1">Uncharacterized protein</fullName>
    </submittedName>
</protein>
<reference evidence="1" key="2">
    <citation type="submission" date="2022-06" db="UniProtKB">
        <authorList>
            <consortium name="EnsemblMetazoa"/>
        </authorList>
    </citation>
    <scope>IDENTIFICATION</scope>
</reference>
<evidence type="ECO:0000313" key="1">
    <source>
        <dbReference type="EnsemblMetazoa" id="OVOC10533.1"/>
    </source>
</evidence>